<keyword evidence="2" id="KW-1185">Reference proteome</keyword>
<sequence>MASWPSLLSGLPCPLVRPQQIFLALMSSADQPVLPQGAGYGVVVGIGLFFSAFMVGLTAIQARYTSFSPKNSEEFSSASRSVKPGLIAAGIVSAWTWAATLLQSSAVAYKYGISGPWWYGAGATVQVLLFAQLAAKLKLNAPYAHTWLEIIGERWGTFAHLIFMFFGLATNIIVSSMLILGGSATVTDLTGMHTIAACFLIPMGVAIYVVVGGMRATLLCDYTHTTVLFAIILTFVFTVYATSDKIGSPTKMHELLASAAAARPVPGNAHGSYMTMRSKNGLIFGVINVIGNFATVFQDQAYWQRAIASKPASTVKAYLVGGLAWFAIPFVFATTLGLAAVALTGDPAMRTLTPADVSAGLPASAAAAALLGKSGAAVLLVLLFLAVTSATSAELIAVSSILTYDVYKKYIHPQATEQQILKVSHAMVAFFALCMGLAGMIFYFIGVSMGWLYTFMGVILGSGVVPIAICITWSKANKWGCIGGAIAGFVSGLIAWLVTTSTLNGGVINVTTSGGDYEMLAGNLASIGVGGIIATAASLIWPEDFDFESTRALNVASRKPAHEKSESLDKKLDDEKRGSVDVQSIDEEPLVVPDPDLDPAALHKAFRFAAWSSVLLLVIMLIIIPLPLFFASTIYGVKGLTAWVVIGIIWCFCSAFSVVLYPLWESRDALRLISRGIVKDVFSGGTGKYTESAPVTHA</sequence>
<accession>A0ACB8SCH0</accession>
<reference evidence="1" key="1">
    <citation type="submission" date="2021-02" db="EMBL/GenBank/DDBJ databases">
        <authorList>
            <consortium name="DOE Joint Genome Institute"/>
            <person name="Ahrendt S."/>
            <person name="Looney B.P."/>
            <person name="Miyauchi S."/>
            <person name="Morin E."/>
            <person name="Drula E."/>
            <person name="Courty P.E."/>
            <person name="Chicoki N."/>
            <person name="Fauchery L."/>
            <person name="Kohler A."/>
            <person name="Kuo A."/>
            <person name="Labutti K."/>
            <person name="Pangilinan J."/>
            <person name="Lipzen A."/>
            <person name="Riley R."/>
            <person name="Andreopoulos W."/>
            <person name="He G."/>
            <person name="Johnson J."/>
            <person name="Barry K.W."/>
            <person name="Grigoriev I.V."/>
            <person name="Nagy L."/>
            <person name="Hibbett D."/>
            <person name="Henrissat B."/>
            <person name="Matheny P.B."/>
            <person name="Labbe J."/>
            <person name="Martin F."/>
        </authorList>
    </citation>
    <scope>NUCLEOTIDE SEQUENCE</scope>
    <source>
        <strain evidence="1">FP105234-sp</strain>
    </source>
</reference>
<name>A0ACB8SCH0_9AGAM</name>
<evidence type="ECO:0000313" key="1">
    <source>
        <dbReference type="EMBL" id="KAI0053591.1"/>
    </source>
</evidence>
<evidence type="ECO:0000313" key="2">
    <source>
        <dbReference type="Proteomes" id="UP000814033"/>
    </source>
</evidence>
<comment type="caution">
    <text evidence="1">The sequence shown here is derived from an EMBL/GenBank/DDBJ whole genome shotgun (WGS) entry which is preliminary data.</text>
</comment>
<gene>
    <name evidence="1" type="ORF">FA95DRAFT_459559</name>
</gene>
<dbReference type="EMBL" id="MU275839">
    <property type="protein sequence ID" value="KAI0053591.1"/>
    <property type="molecule type" value="Genomic_DNA"/>
</dbReference>
<proteinExistence type="predicted"/>
<organism evidence="1 2">
    <name type="scientific">Auriscalpium vulgare</name>
    <dbReference type="NCBI Taxonomy" id="40419"/>
    <lineage>
        <taxon>Eukaryota</taxon>
        <taxon>Fungi</taxon>
        <taxon>Dikarya</taxon>
        <taxon>Basidiomycota</taxon>
        <taxon>Agaricomycotina</taxon>
        <taxon>Agaricomycetes</taxon>
        <taxon>Russulales</taxon>
        <taxon>Auriscalpiaceae</taxon>
        <taxon>Auriscalpium</taxon>
    </lineage>
</organism>
<dbReference type="Proteomes" id="UP000814033">
    <property type="component" value="Unassembled WGS sequence"/>
</dbReference>
<protein>
    <submittedName>
        <fullName evidence="1">Urea transporter</fullName>
    </submittedName>
</protein>
<reference evidence="1" key="2">
    <citation type="journal article" date="2022" name="New Phytol.">
        <title>Evolutionary transition to the ectomycorrhizal habit in the genomes of a hyperdiverse lineage of mushroom-forming fungi.</title>
        <authorList>
            <person name="Looney B."/>
            <person name="Miyauchi S."/>
            <person name="Morin E."/>
            <person name="Drula E."/>
            <person name="Courty P.E."/>
            <person name="Kohler A."/>
            <person name="Kuo A."/>
            <person name="LaButti K."/>
            <person name="Pangilinan J."/>
            <person name="Lipzen A."/>
            <person name="Riley R."/>
            <person name="Andreopoulos W."/>
            <person name="He G."/>
            <person name="Johnson J."/>
            <person name="Nolan M."/>
            <person name="Tritt A."/>
            <person name="Barry K.W."/>
            <person name="Grigoriev I.V."/>
            <person name="Nagy L.G."/>
            <person name="Hibbett D."/>
            <person name="Henrissat B."/>
            <person name="Matheny P.B."/>
            <person name="Labbe J."/>
            <person name="Martin F.M."/>
        </authorList>
    </citation>
    <scope>NUCLEOTIDE SEQUENCE</scope>
    <source>
        <strain evidence="1">FP105234-sp</strain>
    </source>
</reference>